<accession>M3D6Z8</accession>
<proteinExistence type="predicted"/>
<keyword evidence="2" id="KW-1185">Reference proteome</keyword>
<dbReference type="RefSeq" id="XP_016762036.1">
    <property type="nucleotide sequence ID" value="XM_016905304.1"/>
</dbReference>
<evidence type="ECO:0000313" key="2">
    <source>
        <dbReference type="Proteomes" id="UP000016931"/>
    </source>
</evidence>
<dbReference type="HOGENOM" id="CLU_2623566_0_0_1"/>
<name>M3D6Z8_SPHMS</name>
<protein>
    <submittedName>
        <fullName evidence="1">Uncharacterized protein</fullName>
    </submittedName>
</protein>
<evidence type="ECO:0000313" key="1">
    <source>
        <dbReference type="EMBL" id="EMF13915.1"/>
    </source>
</evidence>
<dbReference type="EMBL" id="KB456263">
    <property type="protein sequence ID" value="EMF13915.1"/>
    <property type="molecule type" value="Genomic_DNA"/>
</dbReference>
<gene>
    <name evidence="1" type="ORF">SEPMUDRAFT_149045</name>
</gene>
<dbReference type="GeneID" id="27902441"/>
<dbReference type="AlphaFoldDB" id="M3D6Z8"/>
<sequence>MTHPIDRKQATYLSGHSWQYKGEPSVLRLAIWRRKSGYQRDETRFSTMHFYNSNPSKIHTPSCTEMGVQHLWCDQTGP</sequence>
<organism evidence="1 2">
    <name type="scientific">Sphaerulina musiva (strain SO2202)</name>
    <name type="common">Poplar stem canker fungus</name>
    <name type="synonym">Septoria musiva</name>
    <dbReference type="NCBI Taxonomy" id="692275"/>
    <lineage>
        <taxon>Eukaryota</taxon>
        <taxon>Fungi</taxon>
        <taxon>Dikarya</taxon>
        <taxon>Ascomycota</taxon>
        <taxon>Pezizomycotina</taxon>
        <taxon>Dothideomycetes</taxon>
        <taxon>Dothideomycetidae</taxon>
        <taxon>Mycosphaerellales</taxon>
        <taxon>Mycosphaerellaceae</taxon>
        <taxon>Sphaerulina</taxon>
    </lineage>
</organism>
<reference evidence="1 2" key="1">
    <citation type="journal article" date="2012" name="PLoS Pathog.">
        <title>Diverse lifestyles and strategies of plant pathogenesis encoded in the genomes of eighteen Dothideomycetes fungi.</title>
        <authorList>
            <person name="Ohm R.A."/>
            <person name="Feau N."/>
            <person name="Henrissat B."/>
            <person name="Schoch C.L."/>
            <person name="Horwitz B.A."/>
            <person name="Barry K.W."/>
            <person name="Condon B.J."/>
            <person name="Copeland A.C."/>
            <person name="Dhillon B."/>
            <person name="Glaser F."/>
            <person name="Hesse C.N."/>
            <person name="Kosti I."/>
            <person name="LaButti K."/>
            <person name="Lindquist E.A."/>
            <person name="Lucas S."/>
            <person name="Salamov A.A."/>
            <person name="Bradshaw R.E."/>
            <person name="Ciuffetti L."/>
            <person name="Hamelin R.C."/>
            <person name="Kema G.H.J."/>
            <person name="Lawrence C."/>
            <person name="Scott J.A."/>
            <person name="Spatafora J.W."/>
            <person name="Turgeon B.G."/>
            <person name="de Wit P.J.G.M."/>
            <person name="Zhong S."/>
            <person name="Goodwin S.B."/>
            <person name="Grigoriev I.V."/>
        </authorList>
    </citation>
    <scope>NUCLEOTIDE SEQUENCE [LARGE SCALE GENOMIC DNA]</scope>
    <source>
        <strain evidence="1 2">SO2202</strain>
    </source>
</reference>
<dbReference type="Proteomes" id="UP000016931">
    <property type="component" value="Unassembled WGS sequence"/>
</dbReference>